<sequence>MTSSIALIHLCAIAVPALIAVWTDLSAMRIPNWISVAMLAIFVVVAPLTLPLDMLPGRLLTAGIVFAIGLGLYALGQMGAGDVKFATVVFLFVEPADATFFIRILGVMALAGLLTHRAFARSTMAREMAPHWTSWTAKGVFSYGVALSLSLIYYLLVLALGG</sequence>
<proteinExistence type="predicted"/>
<keyword evidence="4" id="KW-1185">Reference proteome</keyword>
<dbReference type="AlphaFoldDB" id="A0A2C9CU30"/>
<dbReference type="Pfam" id="PF01478">
    <property type="entry name" value="Peptidase_A24"/>
    <property type="match status" value="1"/>
</dbReference>
<protein>
    <submittedName>
        <fullName evidence="3">Flp pilus assembly protein, protease CpaA</fullName>
    </submittedName>
</protein>
<gene>
    <name evidence="3" type="ORF">SAMN06273572_105146</name>
</gene>
<dbReference type="OrthoDB" id="7709484at2"/>
<evidence type="ECO:0000313" key="3">
    <source>
        <dbReference type="EMBL" id="SOH94723.1"/>
    </source>
</evidence>
<feature type="transmembrane region" description="Helical" evidence="1">
    <location>
        <begin position="30"/>
        <end position="52"/>
    </location>
</feature>
<keyword evidence="1" id="KW-1133">Transmembrane helix</keyword>
<feature type="transmembrane region" description="Helical" evidence="1">
    <location>
        <begin position="100"/>
        <end position="119"/>
    </location>
</feature>
<keyword evidence="1" id="KW-0812">Transmembrane</keyword>
<dbReference type="GO" id="GO:0004190">
    <property type="term" value="F:aspartic-type endopeptidase activity"/>
    <property type="evidence" value="ECO:0007669"/>
    <property type="project" value="InterPro"/>
</dbReference>
<dbReference type="EMBL" id="OCTN01000005">
    <property type="protein sequence ID" value="SOH94723.1"/>
    <property type="molecule type" value="Genomic_DNA"/>
</dbReference>
<feature type="domain" description="Prepilin type IV endopeptidase peptidase" evidence="2">
    <location>
        <begin position="13"/>
        <end position="110"/>
    </location>
</feature>
<dbReference type="Proteomes" id="UP000220034">
    <property type="component" value="Unassembled WGS sequence"/>
</dbReference>
<evidence type="ECO:0000256" key="1">
    <source>
        <dbReference type="SAM" id="Phobius"/>
    </source>
</evidence>
<organism evidence="3 4">
    <name type="scientific">Pontivivens marinum</name>
    <dbReference type="NCBI Taxonomy" id="1690039"/>
    <lineage>
        <taxon>Bacteria</taxon>
        <taxon>Pseudomonadati</taxon>
        <taxon>Pseudomonadota</taxon>
        <taxon>Alphaproteobacteria</taxon>
        <taxon>Rhodobacterales</taxon>
        <taxon>Paracoccaceae</taxon>
        <taxon>Pontivivens</taxon>
    </lineage>
</organism>
<dbReference type="Gene3D" id="1.20.120.1220">
    <property type="match status" value="1"/>
</dbReference>
<accession>A0A2C9CU30</accession>
<dbReference type="GO" id="GO:0006508">
    <property type="term" value="P:proteolysis"/>
    <property type="evidence" value="ECO:0007669"/>
    <property type="project" value="UniProtKB-KW"/>
</dbReference>
<feature type="transmembrane region" description="Helical" evidence="1">
    <location>
        <begin position="140"/>
        <end position="160"/>
    </location>
</feature>
<dbReference type="InterPro" id="IPR000045">
    <property type="entry name" value="Prepilin_IV_endopep_pep"/>
</dbReference>
<name>A0A2C9CU30_9RHOB</name>
<keyword evidence="1" id="KW-0472">Membrane</keyword>
<evidence type="ECO:0000313" key="4">
    <source>
        <dbReference type="Proteomes" id="UP000220034"/>
    </source>
</evidence>
<reference evidence="4" key="1">
    <citation type="submission" date="2017-09" db="EMBL/GenBank/DDBJ databases">
        <authorList>
            <person name="Varghese N."/>
            <person name="Submissions S."/>
        </authorList>
    </citation>
    <scope>NUCLEOTIDE SEQUENCE [LARGE SCALE GENOMIC DNA]</scope>
    <source>
        <strain evidence="4">C7</strain>
    </source>
</reference>
<evidence type="ECO:0000259" key="2">
    <source>
        <dbReference type="Pfam" id="PF01478"/>
    </source>
</evidence>
<keyword evidence="3" id="KW-0645">Protease</keyword>
<feature type="transmembrane region" description="Helical" evidence="1">
    <location>
        <begin position="59"/>
        <end position="80"/>
    </location>
</feature>
<dbReference type="GO" id="GO:0016020">
    <property type="term" value="C:membrane"/>
    <property type="evidence" value="ECO:0007669"/>
    <property type="project" value="InterPro"/>
</dbReference>
<keyword evidence="3" id="KW-0378">Hydrolase</keyword>
<dbReference type="RefSeq" id="WP_097930584.1">
    <property type="nucleotide sequence ID" value="NZ_OCTN01000005.1"/>
</dbReference>